<dbReference type="AlphaFoldDB" id="A0A7W6GM51"/>
<sequence>MAEDGAILTLIMARLEEVAVNQRDLQTQMRESERLSTESRRRVHEKQDVQNQLLLKLDHRLSTVEKAVEAEAPTWAEFRALKARAAGAGSLGRALWKVGAWLVVLVGAFYALRNDIAAFWHWMMSR</sequence>
<organism evidence="2 3">
    <name type="scientific">Mycoplana azooxidifex</name>
    <dbReference type="NCBI Taxonomy" id="1636188"/>
    <lineage>
        <taxon>Bacteria</taxon>
        <taxon>Pseudomonadati</taxon>
        <taxon>Pseudomonadota</taxon>
        <taxon>Alphaproteobacteria</taxon>
        <taxon>Hyphomicrobiales</taxon>
        <taxon>Rhizobiaceae</taxon>
        <taxon>Mycoplana</taxon>
    </lineage>
</organism>
<evidence type="ECO:0000313" key="3">
    <source>
        <dbReference type="Proteomes" id="UP000574761"/>
    </source>
</evidence>
<keyword evidence="1" id="KW-0472">Membrane</keyword>
<protein>
    <recommendedName>
        <fullName evidence="4">DUF1515 domain-containing protein</fullName>
    </recommendedName>
</protein>
<keyword evidence="1" id="KW-0812">Transmembrane</keyword>
<keyword evidence="3" id="KW-1185">Reference proteome</keyword>
<gene>
    <name evidence="2" type="ORF">GGQ64_005334</name>
</gene>
<reference evidence="2 3" key="1">
    <citation type="submission" date="2020-08" db="EMBL/GenBank/DDBJ databases">
        <title>Genomic Encyclopedia of Type Strains, Phase IV (KMG-IV): sequencing the most valuable type-strain genomes for metagenomic binning, comparative biology and taxonomic classification.</title>
        <authorList>
            <person name="Goeker M."/>
        </authorList>
    </citation>
    <scope>NUCLEOTIDE SEQUENCE [LARGE SCALE GENOMIC DNA]</scope>
    <source>
        <strain evidence="2 3">DSM 100211</strain>
    </source>
</reference>
<proteinExistence type="predicted"/>
<dbReference type="EMBL" id="JACIEE010000015">
    <property type="protein sequence ID" value="MBB3980087.1"/>
    <property type="molecule type" value="Genomic_DNA"/>
</dbReference>
<evidence type="ECO:0008006" key="4">
    <source>
        <dbReference type="Google" id="ProtNLM"/>
    </source>
</evidence>
<comment type="caution">
    <text evidence="2">The sequence shown here is derived from an EMBL/GenBank/DDBJ whole genome shotgun (WGS) entry which is preliminary data.</text>
</comment>
<keyword evidence="1" id="KW-1133">Transmembrane helix</keyword>
<feature type="transmembrane region" description="Helical" evidence="1">
    <location>
        <begin position="94"/>
        <end position="112"/>
    </location>
</feature>
<evidence type="ECO:0000256" key="1">
    <source>
        <dbReference type="SAM" id="Phobius"/>
    </source>
</evidence>
<dbReference type="Proteomes" id="UP000574761">
    <property type="component" value="Unassembled WGS sequence"/>
</dbReference>
<name>A0A7W6GM51_9HYPH</name>
<evidence type="ECO:0000313" key="2">
    <source>
        <dbReference type="EMBL" id="MBB3980087.1"/>
    </source>
</evidence>
<accession>A0A7W6GM51</accession>
<dbReference type="RefSeq" id="WP_183808240.1">
    <property type="nucleotide sequence ID" value="NZ_JACIEE010000015.1"/>
</dbReference>